<keyword evidence="2" id="KW-1185">Reference proteome</keyword>
<accession>A0A7M5WUT0</accession>
<dbReference type="EnsemblMetazoa" id="CLYHEMT013431.1">
    <property type="protein sequence ID" value="CLYHEMP013431.1"/>
    <property type="gene ID" value="CLYHEMG013431"/>
</dbReference>
<reference evidence="1" key="1">
    <citation type="submission" date="2021-01" db="UniProtKB">
        <authorList>
            <consortium name="EnsemblMetazoa"/>
        </authorList>
    </citation>
    <scope>IDENTIFICATION</scope>
</reference>
<sequence>KFADNLKSLKDFSCQFFLNFQKSDFPYLLSSWSVFLVNQVDWGQAKYHFHLKYDFHFFQSSNNSFSLDLPYFVFVIFQSSNILNKVEKHGIKDFKSISN</sequence>
<name>A0A7M5WUT0_9CNID</name>
<dbReference type="Proteomes" id="UP000594262">
    <property type="component" value="Unplaced"/>
</dbReference>
<evidence type="ECO:0000313" key="2">
    <source>
        <dbReference type="Proteomes" id="UP000594262"/>
    </source>
</evidence>
<protein>
    <submittedName>
        <fullName evidence="1">Uncharacterized protein</fullName>
    </submittedName>
</protein>
<dbReference type="AlphaFoldDB" id="A0A7M5WUT0"/>
<proteinExistence type="predicted"/>
<organism evidence="1 2">
    <name type="scientific">Clytia hemisphaerica</name>
    <dbReference type="NCBI Taxonomy" id="252671"/>
    <lineage>
        <taxon>Eukaryota</taxon>
        <taxon>Metazoa</taxon>
        <taxon>Cnidaria</taxon>
        <taxon>Hydrozoa</taxon>
        <taxon>Hydroidolina</taxon>
        <taxon>Leptothecata</taxon>
        <taxon>Obeliida</taxon>
        <taxon>Clytiidae</taxon>
        <taxon>Clytia</taxon>
    </lineage>
</organism>
<evidence type="ECO:0000313" key="1">
    <source>
        <dbReference type="EnsemblMetazoa" id="CLYHEMP013431.1"/>
    </source>
</evidence>